<dbReference type="AlphaFoldDB" id="A0A371F7R2"/>
<reference evidence="1" key="1">
    <citation type="submission" date="2018-05" db="EMBL/GenBank/DDBJ databases">
        <title>Draft genome of Mucuna pruriens seed.</title>
        <authorList>
            <person name="Nnadi N.E."/>
            <person name="Vos R."/>
            <person name="Hasami M.H."/>
            <person name="Devisetty U.K."/>
            <person name="Aguiy J.C."/>
        </authorList>
    </citation>
    <scope>NUCLEOTIDE SEQUENCE [LARGE SCALE GENOMIC DNA]</scope>
    <source>
        <strain evidence="1">JCA_2017</strain>
    </source>
</reference>
<gene>
    <name evidence="1" type="ORF">CR513_45943</name>
</gene>
<evidence type="ECO:0000313" key="1">
    <source>
        <dbReference type="EMBL" id="RDX74328.1"/>
    </source>
</evidence>
<dbReference type="Proteomes" id="UP000257109">
    <property type="component" value="Unassembled WGS sequence"/>
</dbReference>
<protein>
    <submittedName>
        <fullName evidence="1">Uncharacterized protein</fullName>
    </submittedName>
</protein>
<accession>A0A371F7R2</accession>
<name>A0A371F7R2_MUCPR</name>
<keyword evidence="2" id="KW-1185">Reference proteome</keyword>
<dbReference type="EMBL" id="QJKJ01010212">
    <property type="protein sequence ID" value="RDX74328.1"/>
    <property type="molecule type" value="Genomic_DNA"/>
</dbReference>
<organism evidence="1 2">
    <name type="scientific">Mucuna pruriens</name>
    <name type="common">Velvet bean</name>
    <name type="synonym">Dolichos pruriens</name>
    <dbReference type="NCBI Taxonomy" id="157652"/>
    <lineage>
        <taxon>Eukaryota</taxon>
        <taxon>Viridiplantae</taxon>
        <taxon>Streptophyta</taxon>
        <taxon>Embryophyta</taxon>
        <taxon>Tracheophyta</taxon>
        <taxon>Spermatophyta</taxon>
        <taxon>Magnoliopsida</taxon>
        <taxon>eudicotyledons</taxon>
        <taxon>Gunneridae</taxon>
        <taxon>Pentapetalae</taxon>
        <taxon>rosids</taxon>
        <taxon>fabids</taxon>
        <taxon>Fabales</taxon>
        <taxon>Fabaceae</taxon>
        <taxon>Papilionoideae</taxon>
        <taxon>50 kb inversion clade</taxon>
        <taxon>NPAAA clade</taxon>
        <taxon>indigoferoid/millettioid clade</taxon>
        <taxon>Phaseoleae</taxon>
        <taxon>Mucuna</taxon>
    </lineage>
</organism>
<proteinExistence type="predicted"/>
<feature type="non-terminal residue" evidence="1">
    <location>
        <position position="1"/>
    </location>
</feature>
<comment type="caution">
    <text evidence="1">The sequence shown here is derived from an EMBL/GenBank/DDBJ whole genome shotgun (WGS) entry which is preliminary data.</text>
</comment>
<sequence length="65" mass="7340">MAATFENFTLLHVLSNNQGPSGSITPVTVCISLGNSYGNRQRFVRFHTEDLHNRYLISWQGLRSS</sequence>
<evidence type="ECO:0000313" key="2">
    <source>
        <dbReference type="Proteomes" id="UP000257109"/>
    </source>
</evidence>